<keyword evidence="5 6" id="KW-0472">Membrane</keyword>
<feature type="domain" description="Tyrosine-protein kinase G-rich" evidence="8">
    <location>
        <begin position="335"/>
        <end position="411"/>
    </location>
</feature>
<dbReference type="Pfam" id="PF02706">
    <property type="entry name" value="Wzz"/>
    <property type="match status" value="1"/>
</dbReference>
<keyword evidence="2" id="KW-1003">Cell membrane</keyword>
<reference evidence="10" key="1">
    <citation type="submission" date="2017-04" db="EMBL/GenBank/DDBJ databases">
        <authorList>
            <person name="Varghese N."/>
            <person name="Submissions S."/>
        </authorList>
    </citation>
    <scope>NUCLEOTIDE SEQUENCE [LARGE SCALE GENOMIC DNA]</scope>
    <source>
        <strain evidence="10">USBA 82</strain>
    </source>
</reference>
<dbReference type="InterPro" id="IPR050445">
    <property type="entry name" value="Bact_polysacc_biosynth/exp"/>
</dbReference>
<evidence type="ECO:0000259" key="8">
    <source>
        <dbReference type="Pfam" id="PF13807"/>
    </source>
</evidence>
<dbReference type="EMBL" id="FXBB01000004">
    <property type="protein sequence ID" value="SMG16622.1"/>
    <property type="molecule type" value="Genomic_DNA"/>
</dbReference>
<name>A0A1X7IPE1_9BACT</name>
<keyword evidence="4 6" id="KW-1133">Transmembrane helix</keyword>
<dbReference type="OrthoDB" id="1662at2"/>
<dbReference type="InterPro" id="IPR032807">
    <property type="entry name" value="GNVR"/>
</dbReference>
<keyword evidence="3 6" id="KW-0812">Transmembrane</keyword>
<evidence type="ECO:0000259" key="7">
    <source>
        <dbReference type="Pfam" id="PF02706"/>
    </source>
</evidence>
<evidence type="ECO:0000256" key="3">
    <source>
        <dbReference type="ARBA" id="ARBA00022692"/>
    </source>
</evidence>
<dbReference type="PANTHER" id="PTHR32309">
    <property type="entry name" value="TYROSINE-PROTEIN KINASE"/>
    <property type="match status" value="1"/>
</dbReference>
<dbReference type="AlphaFoldDB" id="A0A1X7IPE1"/>
<dbReference type="InterPro" id="IPR003856">
    <property type="entry name" value="LPS_length_determ_N"/>
</dbReference>
<evidence type="ECO:0000313" key="9">
    <source>
        <dbReference type="EMBL" id="SMG16622.1"/>
    </source>
</evidence>
<feature type="domain" description="Polysaccharide chain length determinant N-terminal" evidence="7">
    <location>
        <begin position="16"/>
        <end position="114"/>
    </location>
</feature>
<dbReference type="GO" id="GO:0004713">
    <property type="term" value="F:protein tyrosine kinase activity"/>
    <property type="evidence" value="ECO:0007669"/>
    <property type="project" value="TreeGrafter"/>
</dbReference>
<gene>
    <name evidence="9" type="ORF">SAMN06275492_1048</name>
</gene>
<evidence type="ECO:0000256" key="5">
    <source>
        <dbReference type="ARBA" id="ARBA00023136"/>
    </source>
</evidence>
<dbReference type="STRING" id="561720.SAMN06275492_1048"/>
<evidence type="ECO:0000256" key="4">
    <source>
        <dbReference type="ARBA" id="ARBA00022989"/>
    </source>
</evidence>
<dbReference type="PANTHER" id="PTHR32309:SF13">
    <property type="entry name" value="FERRIC ENTEROBACTIN TRANSPORT PROTEIN FEPE"/>
    <property type="match status" value="1"/>
</dbReference>
<organism evidence="9 10">
    <name type="scientific">Dethiosulfovibrio salsuginis</name>
    <dbReference type="NCBI Taxonomy" id="561720"/>
    <lineage>
        <taxon>Bacteria</taxon>
        <taxon>Thermotogati</taxon>
        <taxon>Synergistota</taxon>
        <taxon>Synergistia</taxon>
        <taxon>Synergistales</taxon>
        <taxon>Dethiosulfovibrionaceae</taxon>
        <taxon>Dethiosulfovibrio</taxon>
    </lineage>
</organism>
<accession>A0A1X7IPE1</accession>
<dbReference type="GO" id="GO:0005886">
    <property type="term" value="C:plasma membrane"/>
    <property type="evidence" value="ECO:0007669"/>
    <property type="project" value="UniProtKB-SubCell"/>
</dbReference>
<evidence type="ECO:0000256" key="1">
    <source>
        <dbReference type="ARBA" id="ARBA00004651"/>
    </source>
</evidence>
<sequence length="441" mass="48118">MEDKPIERQDPYYDEDEIDLLDLLLVLARRKGFIIKTTTIFALLSIVYALVATPIYKADTQVIPPQSGGSGAMAALAQMGVPDFAAGMMGVKTPSDLLVAITKSRPVLDKVIDQFDLMNRQPKPSHPAVETVKETLGNIISPIVKALSPEGDGEGEGKKILRTDIRNSLSGATSATADAKSGIITISVSDTSPDMAAAIANSYVDQLQTIMQSLAFSQASQQRLFLEEQVKESQLNLLASEQKLSEYQIRTGILNVGDQASAVVESLTKLRAQVTAKEVELRSTQTFATANNPRVKQLQAELSSLRQQLQRMEASTGSTSPSDISLKDLPDAGLEYLRLMRDLKFHETLYGMLLKQYESARISEAQEPSVVQVLSKAETPELKDKPKKKLIVVLATVLGGFIGVFGAFLKEFASNAQSDPERKAKMDELKRSLRIFGGKKS</sequence>
<evidence type="ECO:0000256" key="6">
    <source>
        <dbReference type="SAM" id="Phobius"/>
    </source>
</evidence>
<feature type="transmembrane region" description="Helical" evidence="6">
    <location>
        <begin position="390"/>
        <end position="409"/>
    </location>
</feature>
<evidence type="ECO:0000313" key="10">
    <source>
        <dbReference type="Proteomes" id="UP000193355"/>
    </source>
</evidence>
<dbReference type="Pfam" id="PF13807">
    <property type="entry name" value="GNVR"/>
    <property type="match status" value="1"/>
</dbReference>
<comment type="subcellular location">
    <subcellularLocation>
        <location evidence="1">Cell membrane</location>
        <topology evidence="1">Multi-pass membrane protein</topology>
    </subcellularLocation>
</comment>
<dbReference type="RefSeq" id="WP_085543827.1">
    <property type="nucleotide sequence ID" value="NZ_FXBB01000004.1"/>
</dbReference>
<evidence type="ECO:0000256" key="2">
    <source>
        <dbReference type="ARBA" id="ARBA00022475"/>
    </source>
</evidence>
<proteinExistence type="predicted"/>
<keyword evidence="10" id="KW-1185">Reference proteome</keyword>
<feature type="transmembrane region" description="Helical" evidence="6">
    <location>
        <begin position="33"/>
        <end position="51"/>
    </location>
</feature>
<dbReference type="Proteomes" id="UP000193355">
    <property type="component" value="Unassembled WGS sequence"/>
</dbReference>
<protein>
    <submittedName>
        <fullName evidence="9">Uncharacterized protein involved in exopolysaccharide biosynthesis</fullName>
    </submittedName>
</protein>